<proteinExistence type="predicted"/>
<dbReference type="GO" id="GO:0006886">
    <property type="term" value="P:intracellular protein transport"/>
    <property type="evidence" value="ECO:0007669"/>
    <property type="project" value="InterPro"/>
</dbReference>
<organism evidence="2 3">
    <name type="scientific">Orientia tsutsugamushi</name>
    <name type="common">Rickettsia tsutsugamushi</name>
    <dbReference type="NCBI Taxonomy" id="784"/>
    <lineage>
        <taxon>Bacteria</taxon>
        <taxon>Pseudomonadati</taxon>
        <taxon>Pseudomonadota</taxon>
        <taxon>Alphaproteobacteria</taxon>
        <taxon>Rickettsiales</taxon>
        <taxon>Rickettsiaceae</taxon>
        <taxon>Rickettsieae</taxon>
        <taxon>Orientia</taxon>
    </lineage>
</organism>
<dbReference type="SUPFAM" id="SSF52540">
    <property type="entry name" value="P-loop containing nucleoside triphosphate hydrolases"/>
    <property type="match status" value="1"/>
</dbReference>
<accession>A0A2U3RSD4</accession>
<dbReference type="InterPro" id="IPR027417">
    <property type="entry name" value="P-loop_NTPase"/>
</dbReference>
<dbReference type="GO" id="GO:0005524">
    <property type="term" value="F:ATP binding"/>
    <property type="evidence" value="ECO:0007669"/>
    <property type="project" value="InterPro"/>
</dbReference>
<dbReference type="RefSeq" id="WP_045913027.1">
    <property type="nucleotide sequence ID" value="NZ_LS398548.1"/>
</dbReference>
<reference evidence="3" key="2">
    <citation type="submission" date="2018-03" db="EMBL/GenBank/DDBJ databases">
        <authorList>
            <person name="Batty M. E."/>
            <person name="Batty M E."/>
        </authorList>
    </citation>
    <scope>NUCLEOTIDE SEQUENCE [LARGE SCALE GENOMIC DNA]</scope>
</reference>
<dbReference type="AlphaFoldDB" id="A0A2U3RSD4"/>
<evidence type="ECO:0000313" key="2">
    <source>
        <dbReference type="EMBL" id="SPR16140.1"/>
    </source>
</evidence>
<dbReference type="PANTHER" id="PTHR30612:SF0">
    <property type="entry name" value="CHLOROPLAST PROTEIN-TRANSPORTING ATPASE"/>
    <property type="match status" value="1"/>
</dbReference>
<name>A0A2U3RSD4_ORITS</name>
<dbReference type="EMBL" id="LS398548">
    <property type="protein sequence ID" value="SPR16140.1"/>
    <property type="molecule type" value="Genomic_DNA"/>
</dbReference>
<evidence type="ECO:0000313" key="3">
    <source>
        <dbReference type="Proteomes" id="UP000245243"/>
    </source>
</evidence>
<dbReference type="Gene3D" id="3.40.50.300">
    <property type="entry name" value="P-loop containing nucleotide triphosphate hydrolases"/>
    <property type="match status" value="1"/>
</dbReference>
<reference evidence="2" key="1">
    <citation type="submission" date="2018-03" db="EMBL/GenBank/DDBJ databases">
        <authorList>
            <person name="Keele B.F."/>
        </authorList>
    </citation>
    <scope>NUCLEOTIDE SEQUENCE [LARGE SCALE GENOMIC DNA]</scope>
    <source>
        <strain evidence="2">Karp</strain>
    </source>
</reference>
<evidence type="ECO:0000313" key="1">
    <source>
        <dbReference type="EMBL" id="SPR15759.1"/>
    </source>
</evidence>
<dbReference type="PANTHER" id="PTHR30612">
    <property type="entry name" value="SECA INNER MEMBRANE COMPONENT OF SEC PROTEIN SECRETION SYSTEM"/>
    <property type="match status" value="1"/>
</dbReference>
<dbReference type="EMBL" id="LS398548">
    <property type="protein sequence ID" value="SPR15759.1"/>
    <property type="molecule type" value="Genomic_DNA"/>
</dbReference>
<protein>
    <submittedName>
        <fullName evidence="2">Uncharacterized protein</fullName>
    </submittedName>
</protein>
<dbReference type="InterPro" id="IPR000185">
    <property type="entry name" value="SecA"/>
</dbReference>
<sequence>MPTYKPKQFEEIDGDIQNNETTWHGRITSSILDEVEKGRAVLIICATIKDAIEIRERFISVVGYDSDKVRLYSRNDNYEYLAVKDEVNSGDVIVAFLPENLRVEEQAFGRTARQGAKGTAQLIISEPNVAHKFELKSYSYNSINEFKVLRNCKEYIKTQETKLYVVEKIKLQDLLFEEYLKIECNVRNAIQNRWQVSQLEDIWGIELTKLGNLVYKNHKAQKGLQNIALK</sequence>
<dbReference type="Proteomes" id="UP000245243">
    <property type="component" value="Chromosome I"/>
</dbReference>
<gene>
    <name evidence="1" type="ORF">KARP_01646</name>
    <name evidence="2" type="ORF">KARP_02030</name>
</gene>
<dbReference type="GO" id="GO:0006605">
    <property type="term" value="P:protein targeting"/>
    <property type="evidence" value="ECO:0007669"/>
    <property type="project" value="InterPro"/>
</dbReference>